<proteinExistence type="predicted"/>
<accession>A0A9W9TN86</accession>
<comment type="caution">
    <text evidence="3">The sequence shown here is derived from an EMBL/GenBank/DDBJ whole genome shotgun (WGS) entry which is preliminary data.</text>
</comment>
<feature type="region of interest" description="Disordered" evidence="1">
    <location>
        <begin position="171"/>
        <end position="199"/>
    </location>
</feature>
<dbReference type="AlphaFoldDB" id="A0A9W9TN86"/>
<dbReference type="EMBL" id="JAPQKS010000004">
    <property type="protein sequence ID" value="KAJ5232522.1"/>
    <property type="molecule type" value="Genomic_DNA"/>
</dbReference>
<evidence type="ECO:0000259" key="2">
    <source>
        <dbReference type="Pfam" id="PF26118"/>
    </source>
</evidence>
<sequence length="460" mass="54673">MSRYDDYRSSSGTLDSRDRYDRYSRGPPVAERERPRRVDEERFELRLSEEDRYGPPARAVGRYYEDDYLSQPSEPPVTPDRRRRRAGSSAVAPPRLIRRQSSLDTFDRIPRRKLESLELRDRAGPLPHAPPPPRLHVPSPGRYREREVYEDIRIAEPDYYGDEEFRDIRGRDTMDRRSRRSSSAARRRHEEKPYPRKGKTRIPRKWVHVHAIMDLGYPYKEEDETIVIQKALSKEQIDEVISISREYRRPANVETEYLRLRSPPRERVTTEQLVVDSRQSPRSSHDMFIVEPSRSPSRYREVDYRDVDYRDVDYRDVDYRDVEYRDVEYEEVERPVRSLARPRSISVVRPRSVLIHSHRPSSPLRVLESRTHVESRPHEGSMVLVRPKRSDHDISAEIVDLENERRILRAEPHGGIEITRQKDTDIIDSRGNEEEIIDIRRQERSEPRSRVMRAMFATLT</sequence>
<feature type="compositionally biased region" description="Basic and acidic residues" evidence="1">
    <location>
        <begin position="15"/>
        <end position="53"/>
    </location>
</feature>
<reference evidence="3" key="2">
    <citation type="journal article" date="2023" name="IMA Fungus">
        <title>Comparative genomic study of the Penicillium genus elucidates a diverse pangenome and 15 lateral gene transfer events.</title>
        <authorList>
            <person name="Petersen C."/>
            <person name="Sorensen T."/>
            <person name="Nielsen M.R."/>
            <person name="Sondergaard T.E."/>
            <person name="Sorensen J.L."/>
            <person name="Fitzpatrick D.A."/>
            <person name="Frisvad J.C."/>
            <person name="Nielsen K.L."/>
        </authorList>
    </citation>
    <scope>NUCLEOTIDE SEQUENCE</scope>
    <source>
        <strain evidence="3">IBT 19713</strain>
    </source>
</reference>
<name>A0A9W9TN86_9EURO</name>
<dbReference type="InterPro" id="IPR058348">
    <property type="entry name" value="DUF8035"/>
</dbReference>
<keyword evidence="4" id="KW-1185">Reference proteome</keyword>
<dbReference type="OrthoDB" id="5428245at2759"/>
<dbReference type="RefSeq" id="XP_058330515.1">
    <property type="nucleotide sequence ID" value="XM_058474775.1"/>
</dbReference>
<evidence type="ECO:0000313" key="3">
    <source>
        <dbReference type="EMBL" id="KAJ5232522.1"/>
    </source>
</evidence>
<evidence type="ECO:0000313" key="4">
    <source>
        <dbReference type="Proteomes" id="UP001150941"/>
    </source>
</evidence>
<dbReference type="GeneID" id="83202078"/>
<feature type="domain" description="DUF8035" evidence="2">
    <location>
        <begin position="196"/>
        <end position="249"/>
    </location>
</feature>
<protein>
    <recommendedName>
        <fullName evidence="2">DUF8035 domain-containing protein</fullName>
    </recommendedName>
</protein>
<organism evidence="3 4">
    <name type="scientific">Penicillium chermesinum</name>
    <dbReference type="NCBI Taxonomy" id="63820"/>
    <lineage>
        <taxon>Eukaryota</taxon>
        <taxon>Fungi</taxon>
        <taxon>Dikarya</taxon>
        <taxon>Ascomycota</taxon>
        <taxon>Pezizomycotina</taxon>
        <taxon>Eurotiomycetes</taxon>
        <taxon>Eurotiomycetidae</taxon>
        <taxon>Eurotiales</taxon>
        <taxon>Aspergillaceae</taxon>
        <taxon>Penicillium</taxon>
    </lineage>
</organism>
<feature type="compositionally biased region" description="Basic and acidic residues" evidence="1">
    <location>
        <begin position="105"/>
        <end position="123"/>
    </location>
</feature>
<evidence type="ECO:0000256" key="1">
    <source>
        <dbReference type="SAM" id="MobiDB-lite"/>
    </source>
</evidence>
<dbReference type="Pfam" id="PF26118">
    <property type="entry name" value="DUF8035"/>
    <property type="match status" value="1"/>
</dbReference>
<reference evidence="3" key="1">
    <citation type="submission" date="2022-11" db="EMBL/GenBank/DDBJ databases">
        <authorList>
            <person name="Petersen C."/>
        </authorList>
    </citation>
    <scope>NUCLEOTIDE SEQUENCE</scope>
    <source>
        <strain evidence="3">IBT 19713</strain>
    </source>
</reference>
<gene>
    <name evidence="3" type="ORF">N7468_005478</name>
</gene>
<feature type="region of interest" description="Disordered" evidence="1">
    <location>
        <begin position="1"/>
        <end position="142"/>
    </location>
</feature>
<dbReference type="Proteomes" id="UP001150941">
    <property type="component" value="Unassembled WGS sequence"/>
</dbReference>
<feature type="compositionally biased region" description="Basic residues" evidence="1">
    <location>
        <begin position="177"/>
        <end position="187"/>
    </location>
</feature>